<dbReference type="Pfam" id="PF14222">
    <property type="entry name" value="MOR2-PAG1_N"/>
    <property type="match status" value="1"/>
</dbReference>
<accession>A0A0G4MRZ6</accession>
<organism evidence="2 3">
    <name type="scientific">Verticillium longisporum</name>
    <name type="common">Verticillium dahliae var. longisporum</name>
    <dbReference type="NCBI Taxonomy" id="100787"/>
    <lineage>
        <taxon>Eukaryota</taxon>
        <taxon>Fungi</taxon>
        <taxon>Dikarya</taxon>
        <taxon>Ascomycota</taxon>
        <taxon>Pezizomycotina</taxon>
        <taxon>Sordariomycetes</taxon>
        <taxon>Hypocreomycetidae</taxon>
        <taxon>Glomerellales</taxon>
        <taxon>Plectosphaerellaceae</taxon>
        <taxon>Verticillium</taxon>
    </lineage>
</organism>
<dbReference type="InterPro" id="IPR025614">
    <property type="entry name" value="Cell_morpho_N"/>
</dbReference>
<dbReference type="GO" id="GO:0005938">
    <property type="term" value="C:cell cortex"/>
    <property type="evidence" value="ECO:0007669"/>
    <property type="project" value="TreeGrafter"/>
</dbReference>
<sequence length="87" mass="9665">MSDINFKGVTERFLGDIDRSLQDLAAKSAMTQAGRDAEGKIELVLGGMKHLKIKIAPTEAWENSCDFLIKLGRLFNRSHGQKVKTAF</sequence>
<proteinExistence type="predicted"/>
<gene>
    <name evidence="2" type="ORF">BN1708_020127</name>
</gene>
<feature type="domain" description="Cell morphogenesis protein N-terminal" evidence="1">
    <location>
        <begin position="1"/>
        <end position="87"/>
    </location>
</feature>
<keyword evidence="3" id="KW-1185">Reference proteome</keyword>
<name>A0A0G4MRZ6_VERLO</name>
<dbReference type="AlphaFoldDB" id="A0A0G4MRZ6"/>
<dbReference type="GO" id="GO:0030427">
    <property type="term" value="C:site of polarized growth"/>
    <property type="evidence" value="ECO:0007669"/>
    <property type="project" value="TreeGrafter"/>
</dbReference>
<dbReference type="STRING" id="100787.A0A0G4MRZ6"/>
<dbReference type="InterPro" id="IPR039867">
    <property type="entry name" value="Furry/Tao3/Mor2"/>
</dbReference>
<dbReference type="PANTHER" id="PTHR12295">
    <property type="entry name" value="FURRY-RELATED"/>
    <property type="match status" value="1"/>
</dbReference>
<feature type="non-terminal residue" evidence="2">
    <location>
        <position position="87"/>
    </location>
</feature>
<reference evidence="3" key="1">
    <citation type="submission" date="2015-05" db="EMBL/GenBank/DDBJ databases">
        <authorList>
            <person name="Fogelqvist Johan"/>
        </authorList>
    </citation>
    <scope>NUCLEOTIDE SEQUENCE [LARGE SCALE GENOMIC DNA]</scope>
</reference>
<dbReference type="Proteomes" id="UP000044602">
    <property type="component" value="Unassembled WGS sequence"/>
</dbReference>
<dbReference type="PANTHER" id="PTHR12295:SF30">
    <property type="entry name" value="PROTEIN FURRY"/>
    <property type="match status" value="1"/>
</dbReference>
<evidence type="ECO:0000313" key="2">
    <source>
        <dbReference type="EMBL" id="CRK36825.1"/>
    </source>
</evidence>
<dbReference type="EMBL" id="CVQH01024381">
    <property type="protein sequence ID" value="CRK36825.1"/>
    <property type="molecule type" value="Genomic_DNA"/>
</dbReference>
<dbReference type="GO" id="GO:0000902">
    <property type="term" value="P:cell morphogenesis"/>
    <property type="evidence" value="ECO:0007669"/>
    <property type="project" value="InterPro"/>
</dbReference>
<evidence type="ECO:0000313" key="3">
    <source>
        <dbReference type="Proteomes" id="UP000044602"/>
    </source>
</evidence>
<evidence type="ECO:0000259" key="1">
    <source>
        <dbReference type="Pfam" id="PF14222"/>
    </source>
</evidence>
<protein>
    <recommendedName>
        <fullName evidence="1">Cell morphogenesis protein N-terminal domain-containing protein</fullName>
    </recommendedName>
</protein>